<gene>
    <name evidence="1" type="ORF">SAMN05444370_10661</name>
</gene>
<organism evidence="1 2">
    <name type="scientific">Rubrimonas cliftonensis</name>
    <dbReference type="NCBI Taxonomy" id="89524"/>
    <lineage>
        <taxon>Bacteria</taxon>
        <taxon>Pseudomonadati</taxon>
        <taxon>Pseudomonadota</taxon>
        <taxon>Alphaproteobacteria</taxon>
        <taxon>Rhodobacterales</taxon>
        <taxon>Paracoccaceae</taxon>
        <taxon>Rubrimonas</taxon>
    </lineage>
</organism>
<dbReference type="Proteomes" id="UP000198703">
    <property type="component" value="Unassembled WGS sequence"/>
</dbReference>
<evidence type="ECO:0000313" key="2">
    <source>
        <dbReference type="Proteomes" id="UP000198703"/>
    </source>
</evidence>
<reference evidence="1 2" key="1">
    <citation type="submission" date="2016-10" db="EMBL/GenBank/DDBJ databases">
        <authorList>
            <person name="de Groot N.N."/>
        </authorList>
    </citation>
    <scope>NUCLEOTIDE SEQUENCE [LARGE SCALE GENOMIC DNA]</scope>
    <source>
        <strain evidence="1 2">DSM 15345</strain>
    </source>
</reference>
<dbReference type="AlphaFoldDB" id="A0A1H4BVF2"/>
<dbReference type="EMBL" id="FNQM01000006">
    <property type="protein sequence ID" value="SEA52080.1"/>
    <property type="molecule type" value="Genomic_DNA"/>
</dbReference>
<sequence>MFGRLIRYLAIAAVLAAACGVVYALVADLPPPSRQVVIDIPDPQLN</sequence>
<proteinExistence type="predicted"/>
<dbReference type="RefSeq" id="WP_175478866.1">
    <property type="nucleotide sequence ID" value="NZ_FNQM01000006.1"/>
</dbReference>
<keyword evidence="2" id="KW-1185">Reference proteome</keyword>
<name>A0A1H4BVF2_9RHOB</name>
<protein>
    <submittedName>
        <fullName evidence="1">Uncharacterized protein</fullName>
    </submittedName>
</protein>
<dbReference type="STRING" id="89524.SAMN05444370_10661"/>
<evidence type="ECO:0000313" key="1">
    <source>
        <dbReference type="EMBL" id="SEA52080.1"/>
    </source>
</evidence>
<dbReference type="PROSITE" id="PS51257">
    <property type="entry name" value="PROKAR_LIPOPROTEIN"/>
    <property type="match status" value="1"/>
</dbReference>
<accession>A0A1H4BVF2</accession>